<proteinExistence type="predicted"/>
<comment type="caution">
    <text evidence="1">The sequence shown here is derived from an EMBL/GenBank/DDBJ whole genome shotgun (WGS) entry which is preliminary data.</text>
</comment>
<dbReference type="InterPro" id="IPR023393">
    <property type="entry name" value="START-like_dom_sf"/>
</dbReference>
<accession>A0A2T7UN91</accession>
<dbReference type="OrthoDB" id="7858766at2"/>
<name>A0A2T7UN91_9RHOB</name>
<sequence>MQFKATRDFVRQRAQVLEKFRSPARFEEVMEGMNVAARRTAEAPGPGWDCAIHWHEAERRFTARMQEPAPGETLLLSLASELADAAITLDFQDRPEGGCRVTATADISAHTVLARLALQSLRLVRGRGEDRLTRLIAALGRP</sequence>
<protein>
    <submittedName>
        <fullName evidence="1">Uncharacterized protein</fullName>
    </submittedName>
</protein>
<dbReference type="EMBL" id="QDDR01000010">
    <property type="protein sequence ID" value="PVE46081.1"/>
    <property type="molecule type" value="Genomic_DNA"/>
</dbReference>
<keyword evidence="2" id="KW-1185">Reference proteome</keyword>
<evidence type="ECO:0000313" key="1">
    <source>
        <dbReference type="EMBL" id="PVE46081.1"/>
    </source>
</evidence>
<dbReference type="Gene3D" id="3.30.530.20">
    <property type="match status" value="1"/>
</dbReference>
<dbReference type="Proteomes" id="UP000244810">
    <property type="component" value="Unassembled WGS sequence"/>
</dbReference>
<evidence type="ECO:0000313" key="2">
    <source>
        <dbReference type="Proteomes" id="UP000244810"/>
    </source>
</evidence>
<organism evidence="1 2">
    <name type="scientific">Pararhodobacter aggregans</name>
    <dbReference type="NCBI Taxonomy" id="404875"/>
    <lineage>
        <taxon>Bacteria</taxon>
        <taxon>Pseudomonadati</taxon>
        <taxon>Pseudomonadota</taxon>
        <taxon>Alphaproteobacteria</taxon>
        <taxon>Rhodobacterales</taxon>
        <taxon>Paracoccaceae</taxon>
        <taxon>Pararhodobacter</taxon>
    </lineage>
</organism>
<dbReference type="AlphaFoldDB" id="A0A2T7UN91"/>
<gene>
    <name evidence="1" type="ORF">DDE23_17975</name>
</gene>
<dbReference type="RefSeq" id="WP_107751906.1">
    <property type="nucleotide sequence ID" value="NZ_QBKF01000005.1"/>
</dbReference>
<dbReference type="SUPFAM" id="SSF55961">
    <property type="entry name" value="Bet v1-like"/>
    <property type="match status" value="1"/>
</dbReference>
<reference evidence="1 2" key="1">
    <citation type="journal article" date="2011" name="Syst. Appl. Microbiol.">
        <title>Defluviimonas denitrificans gen. nov., sp. nov., and Pararhodobacter aggregans gen. nov., sp. nov., non-phototrophic Rhodobacteraceae from the biofilter of a marine aquaculture.</title>
        <authorList>
            <person name="Foesel B.U."/>
            <person name="Drake H.L."/>
            <person name="Schramm A."/>
        </authorList>
    </citation>
    <scope>NUCLEOTIDE SEQUENCE [LARGE SCALE GENOMIC DNA]</scope>
    <source>
        <strain evidence="1 2">D1-19</strain>
    </source>
</reference>